<gene>
    <name evidence="1" type="ORF">PACLA_8A004677</name>
</gene>
<protein>
    <submittedName>
        <fullName evidence="1">Uncharacterized protein</fullName>
    </submittedName>
</protein>
<evidence type="ECO:0000313" key="1">
    <source>
        <dbReference type="EMBL" id="CAB4023294.1"/>
    </source>
</evidence>
<name>A0A7D9J6V6_PARCT</name>
<organism evidence="1 2">
    <name type="scientific">Paramuricea clavata</name>
    <name type="common">Red gorgonian</name>
    <name type="synonym">Violescent sea-whip</name>
    <dbReference type="NCBI Taxonomy" id="317549"/>
    <lineage>
        <taxon>Eukaryota</taxon>
        <taxon>Metazoa</taxon>
        <taxon>Cnidaria</taxon>
        <taxon>Anthozoa</taxon>
        <taxon>Octocorallia</taxon>
        <taxon>Malacalcyonacea</taxon>
        <taxon>Plexauridae</taxon>
        <taxon>Paramuricea</taxon>
    </lineage>
</organism>
<dbReference type="EMBL" id="CACRXK020012423">
    <property type="protein sequence ID" value="CAB4023294.1"/>
    <property type="molecule type" value="Genomic_DNA"/>
</dbReference>
<evidence type="ECO:0000313" key="2">
    <source>
        <dbReference type="Proteomes" id="UP001152795"/>
    </source>
</evidence>
<comment type="caution">
    <text evidence="1">The sequence shown here is derived from an EMBL/GenBank/DDBJ whole genome shotgun (WGS) entry which is preliminary data.</text>
</comment>
<keyword evidence="2" id="KW-1185">Reference proteome</keyword>
<proteinExistence type="predicted"/>
<accession>A0A7D9J6V6</accession>
<feature type="non-terminal residue" evidence="1">
    <location>
        <position position="1"/>
    </location>
</feature>
<dbReference type="Proteomes" id="UP001152795">
    <property type="component" value="Unassembled WGS sequence"/>
</dbReference>
<reference evidence="1" key="1">
    <citation type="submission" date="2020-04" db="EMBL/GenBank/DDBJ databases">
        <authorList>
            <person name="Alioto T."/>
            <person name="Alioto T."/>
            <person name="Gomez Garrido J."/>
        </authorList>
    </citation>
    <scope>NUCLEOTIDE SEQUENCE</scope>
    <source>
        <strain evidence="1">A484AB</strain>
    </source>
</reference>
<sequence>GCPEDAPGLLPPDYTKADIPKLREDLRKWESVMTASSKAWWREFLGCIEIENETTTEDTCCILDLKQNLKRPAATQSEETPPRVNMQFREKELAPLDEPPRTRGIQLVDDILMALAPGVFVAVYLSNYKKMPVIGKVVEVLEEEFTIHYWKGSYAKPWEPHLLKNDSENKLLENTRKYLKRWYREERVRT</sequence>
<dbReference type="AlphaFoldDB" id="A0A7D9J6V6"/>